<keyword evidence="1" id="KW-0175">Coiled coil</keyword>
<evidence type="ECO:0000313" key="3">
    <source>
        <dbReference type="EMBL" id="MDC7227530.1"/>
    </source>
</evidence>
<keyword evidence="2" id="KW-1133">Transmembrane helix</keyword>
<evidence type="ECO:0000256" key="2">
    <source>
        <dbReference type="SAM" id="Phobius"/>
    </source>
</evidence>
<dbReference type="AlphaFoldDB" id="A0AAJ1IDY6"/>
<keyword evidence="2" id="KW-0472">Membrane</keyword>
<sequence length="133" mass="15470">MPYSGEERRKEEINVQQYMEVLVSNVKELFSSEVSSVKEQISNLEDKLSQQLKHHEEQSESKIKQFEEEIICLKNKINNIDKRVEELELKPVQTKAGWIDKFGAVFQKVLYTAIASSLLGIIVYLVTQYFQSL</sequence>
<feature type="coiled-coil region" evidence="1">
    <location>
        <begin position="27"/>
        <end position="90"/>
    </location>
</feature>
<accession>A0AAJ1IDY6</accession>
<proteinExistence type="predicted"/>
<reference evidence="3 4" key="1">
    <citation type="submission" date="2022-12" db="EMBL/GenBank/DDBJ databases">
        <title>Metagenome assembled genome from gulf of manar.</title>
        <authorList>
            <person name="Kohli P."/>
            <person name="Pk S."/>
            <person name="Venkata Ramana C."/>
            <person name="Sasikala C."/>
        </authorList>
    </citation>
    <scope>NUCLEOTIDE SEQUENCE [LARGE SCALE GENOMIC DNA]</scope>
    <source>
        <strain evidence="3">JB008</strain>
    </source>
</reference>
<feature type="transmembrane region" description="Helical" evidence="2">
    <location>
        <begin position="109"/>
        <end position="130"/>
    </location>
</feature>
<organism evidence="3 4">
    <name type="scientific">Candidatus Thalassospirochaeta sargassi</name>
    <dbReference type="NCBI Taxonomy" id="3119039"/>
    <lineage>
        <taxon>Bacteria</taxon>
        <taxon>Pseudomonadati</taxon>
        <taxon>Spirochaetota</taxon>
        <taxon>Spirochaetia</taxon>
        <taxon>Spirochaetales</taxon>
        <taxon>Spirochaetaceae</taxon>
        <taxon>Candidatus Thalassospirochaeta</taxon>
    </lineage>
</organism>
<gene>
    <name evidence="3" type="ORF">PQJ61_12265</name>
</gene>
<name>A0AAJ1IDY6_9SPIO</name>
<protein>
    <submittedName>
        <fullName evidence="3">Uncharacterized protein</fullName>
    </submittedName>
</protein>
<comment type="caution">
    <text evidence="3">The sequence shown here is derived from an EMBL/GenBank/DDBJ whole genome shotgun (WGS) entry which is preliminary data.</text>
</comment>
<evidence type="ECO:0000256" key="1">
    <source>
        <dbReference type="SAM" id="Coils"/>
    </source>
</evidence>
<dbReference type="Proteomes" id="UP001221217">
    <property type="component" value="Unassembled WGS sequence"/>
</dbReference>
<evidence type="ECO:0000313" key="4">
    <source>
        <dbReference type="Proteomes" id="UP001221217"/>
    </source>
</evidence>
<dbReference type="EMBL" id="JAQQAL010000028">
    <property type="protein sequence ID" value="MDC7227530.1"/>
    <property type="molecule type" value="Genomic_DNA"/>
</dbReference>
<keyword evidence="2" id="KW-0812">Transmembrane</keyword>